<dbReference type="PANTHER" id="PTHR23409:SF18">
    <property type="entry name" value="RIBONUCLEOSIDE-DIPHOSPHATE REDUCTASE SUBUNIT M2"/>
    <property type="match status" value="1"/>
</dbReference>
<comment type="similarity">
    <text evidence="2">Belongs to the ribonucleoside diphosphate reductase small chain family.</text>
</comment>
<dbReference type="PANTHER" id="PTHR23409">
    <property type="entry name" value="RIBONUCLEOSIDE-DIPHOSPHATE REDUCTASE SMALL CHAIN"/>
    <property type="match status" value="1"/>
</dbReference>
<dbReference type="GO" id="GO:0004748">
    <property type="term" value="F:ribonucleoside-diphosphate reductase activity, thioredoxin disulfide as acceptor"/>
    <property type="evidence" value="ECO:0007669"/>
    <property type="project" value="UniProtKB-EC"/>
</dbReference>
<dbReference type="Proteomes" id="UP000095039">
    <property type="component" value="Unassembled WGS sequence"/>
</dbReference>
<reference evidence="8 9" key="1">
    <citation type="journal article" date="2012" name="Science">
        <title>Ecological populations of bacteria act as socially cohesive units of antibiotic production and resistance.</title>
        <authorList>
            <person name="Cordero O.X."/>
            <person name="Wildschutte H."/>
            <person name="Kirkup B."/>
            <person name="Proehl S."/>
            <person name="Ngo L."/>
            <person name="Hussain F."/>
            <person name="Le Roux F."/>
            <person name="Mincer T."/>
            <person name="Polz M.F."/>
        </authorList>
    </citation>
    <scope>NUCLEOTIDE SEQUENCE [LARGE SCALE GENOMIC DNA]</scope>
    <source>
        <strain evidence="8 9">FF-454</strain>
    </source>
</reference>
<evidence type="ECO:0000256" key="5">
    <source>
        <dbReference type="ARBA" id="ARBA00023002"/>
    </source>
</evidence>
<proteinExistence type="inferred from homology"/>
<name>A0A1E5C2G8_9GAMM</name>
<dbReference type="GO" id="GO:0009263">
    <property type="term" value="P:deoxyribonucleotide biosynthetic process"/>
    <property type="evidence" value="ECO:0007669"/>
    <property type="project" value="UniProtKB-KW"/>
</dbReference>
<dbReference type="AlphaFoldDB" id="A0A1E5C2G8"/>
<evidence type="ECO:0000256" key="2">
    <source>
        <dbReference type="ARBA" id="ARBA00009303"/>
    </source>
</evidence>
<dbReference type="GO" id="GO:0046872">
    <property type="term" value="F:metal ion binding"/>
    <property type="evidence" value="ECO:0007669"/>
    <property type="project" value="UniProtKB-KW"/>
</dbReference>
<dbReference type="RefSeq" id="WP_016960509.1">
    <property type="nucleotide sequence ID" value="NZ_AJWN02000080.1"/>
</dbReference>
<keyword evidence="9" id="KW-1185">Reference proteome</keyword>
<evidence type="ECO:0000256" key="6">
    <source>
        <dbReference type="ARBA" id="ARBA00023004"/>
    </source>
</evidence>
<gene>
    <name evidence="8" type="ORF">A1OK_13595</name>
</gene>
<dbReference type="InterPro" id="IPR000358">
    <property type="entry name" value="RNR_small_fam"/>
</dbReference>
<evidence type="ECO:0000256" key="3">
    <source>
        <dbReference type="ARBA" id="ARBA00012274"/>
    </source>
</evidence>
<evidence type="ECO:0000313" key="9">
    <source>
        <dbReference type="Proteomes" id="UP000095039"/>
    </source>
</evidence>
<dbReference type="Pfam" id="PF00268">
    <property type="entry name" value="Ribonuc_red_sm"/>
    <property type="match status" value="1"/>
</dbReference>
<evidence type="ECO:0000256" key="7">
    <source>
        <dbReference type="ARBA" id="ARBA00023116"/>
    </source>
</evidence>
<evidence type="ECO:0000256" key="4">
    <source>
        <dbReference type="ARBA" id="ARBA00022723"/>
    </source>
</evidence>
<accession>A0A1E5C2G8</accession>
<organism evidence="8 9">
    <name type="scientific">Enterovibrio norvegicus FF-454</name>
    <dbReference type="NCBI Taxonomy" id="1185651"/>
    <lineage>
        <taxon>Bacteria</taxon>
        <taxon>Pseudomonadati</taxon>
        <taxon>Pseudomonadota</taxon>
        <taxon>Gammaproteobacteria</taxon>
        <taxon>Vibrionales</taxon>
        <taxon>Vibrionaceae</taxon>
        <taxon>Enterovibrio</taxon>
    </lineage>
</organism>
<dbReference type="InterPro" id="IPR033909">
    <property type="entry name" value="RNR_small"/>
</dbReference>
<dbReference type="InterPro" id="IPR030475">
    <property type="entry name" value="RNR_small_AS"/>
</dbReference>
<dbReference type="InterPro" id="IPR009078">
    <property type="entry name" value="Ferritin-like_SF"/>
</dbReference>
<protein>
    <recommendedName>
        <fullName evidence="3">ribonucleoside-diphosphate reductase</fullName>
        <ecNumber evidence="3">1.17.4.1</ecNumber>
    </recommendedName>
</protein>
<dbReference type="EMBL" id="AJWN02000080">
    <property type="protein sequence ID" value="OEE59697.1"/>
    <property type="molecule type" value="Genomic_DNA"/>
</dbReference>
<dbReference type="EC" id="1.17.4.1" evidence="3"/>
<dbReference type="PROSITE" id="PS00368">
    <property type="entry name" value="RIBORED_SMALL"/>
    <property type="match status" value="1"/>
</dbReference>
<keyword evidence="7" id="KW-0215">Deoxyribonucleotide synthesis</keyword>
<evidence type="ECO:0000313" key="8">
    <source>
        <dbReference type="EMBL" id="OEE59697.1"/>
    </source>
</evidence>
<evidence type="ECO:0000256" key="1">
    <source>
        <dbReference type="ARBA" id="ARBA00001962"/>
    </source>
</evidence>
<dbReference type="NCBIfam" id="NF006576">
    <property type="entry name" value="PRK09101.1"/>
    <property type="match status" value="1"/>
</dbReference>
<dbReference type="UniPathway" id="UPA00326"/>
<dbReference type="SUPFAM" id="SSF47240">
    <property type="entry name" value="Ferritin-like"/>
    <property type="match status" value="1"/>
</dbReference>
<dbReference type="InterPro" id="IPR012348">
    <property type="entry name" value="RNR-like"/>
</dbReference>
<keyword evidence="4" id="KW-0479">Metal-binding</keyword>
<keyword evidence="6" id="KW-0408">Iron</keyword>
<comment type="caution">
    <text evidence="8">The sequence shown here is derived from an EMBL/GenBank/DDBJ whole genome shotgun (WGS) entry which is preliminary data.</text>
</comment>
<dbReference type="Gene3D" id="1.10.620.20">
    <property type="entry name" value="Ribonucleotide Reductase, subunit A"/>
    <property type="match status" value="1"/>
</dbReference>
<sequence>MAYSTFSKENNNALKEPMFFGQSVNVARYDQQKYEIFERLIEKQLSFFWRPEEVDVSGDRIDYNKLPEHEKHIFISNLKYQTLLDSIQGRSPNVALLPLVSIPELETWIETWSFSETIHSRSYTHIIRNIVNNPSVVFDDIVANEQIIKRANDIAKYYDDLILATSDYHRLGEGEHTVNGETVVVSLRELKKKLYVCLMSVNALEAIRFYVSFACSFAFAERELMEGNAKIIKLIARDESLHLTSTQHMLNILRSGDDDPEMAEIAKECEQECFALFKEAAEQEKEWAEYLFKDGSMIGLNKDILCQYVEYITNLRMAAVGLKSAYPGASQNPIPWINAWLSSDNVQVAPQEAEISSYLVGQIDNDVDMDDLGDFEL</sequence>
<dbReference type="CDD" id="cd01049">
    <property type="entry name" value="RNRR2"/>
    <property type="match status" value="1"/>
</dbReference>
<comment type="cofactor">
    <cofactor evidence="1">
        <name>Fe cation</name>
        <dbReference type="ChEBI" id="CHEBI:24875"/>
    </cofactor>
</comment>
<dbReference type="FunFam" id="1.10.620.20:FF:000001">
    <property type="entry name" value="Ribonucleoside-diphosphate reductase 1 subunit beta"/>
    <property type="match status" value="1"/>
</dbReference>
<keyword evidence="5" id="KW-0560">Oxidoreductase</keyword>